<sequence>MDYLPVTHILDFSPGQMTKTLQAIILDDVGIPQLEGPKTFELYFRIPVGGRVGQPSTAIVTIDDSVSDLPKMEFKAAEYRVLESEGQVVAKVTRSGDISSQSEVRCYTRPITAQGDMDFVEKLDSNESIVIFLP</sequence>
<keyword evidence="6" id="KW-1185">Reference proteome</keyword>
<dbReference type="Pfam" id="PF03160">
    <property type="entry name" value="Calx-beta"/>
    <property type="match status" value="2"/>
</dbReference>
<feature type="non-terminal residue" evidence="5">
    <location>
        <position position="134"/>
    </location>
</feature>
<organism evidence="5 6">
    <name type="scientific">Mya arenaria</name>
    <name type="common">Soft-shell clam</name>
    <dbReference type="NCBI Taxonomy" id="6604"/>
    <lineage>
        <taxon>Eukaryota</taxon>
        <taxon>Metazoa</taxon>
        <taxon>Spiralia</taxon>
        <taxon>Lophotrochozoa</taxon>
        <taxon>Mollusca</taxon>
        <taxon>Bivalvia</taxon>
        <taxon>Autobranchia</taxon>
        <taxon>Heteroconchia</taxon>
        <taxon>Euheterodonta</taxon>
        <taxon>Imparidentia</taxon>
        <taxon>Neoheterodontei</taxon>
        <taxon>Myida</taxon>
        <taxon>Myoidea</taxon>
        <taxon>Myidae</taxon>
        <taxon>Mya</taxon>
    </lineage>
</organism>
<feature type="domain" description="Calx-beta" evidence="4">
    <location>
        <begin position="70"/>
        <end position="121"/>
    </location>
</feature>
<dbReference type="InterPro" id="IPR003644">
    <property type="entry name" value="Calx_beta"/>
</dbReference>
<name>A0ABY7DRX2_MYAAR</name>
<dbReference type="PANTHER" id="PTHR45739">
    <property type="entry name" value="MATRIX PROTEIN, PUTATIVE-RELATED"/>
    <property type="match status" value="1"/>
</dbReference>
<dbReference type="EMBL" id="CP111014">
    <property type="protein sequence ID" value="WAQ99626.1"/>
    <property type="molecule type" value="Genomic_DNA"/>
</dbReference>
<evidence type="ECO:0000256" key="3">
    <source>
        <dbReference type="ARBA" id="ARBA00022837"/>
    </source>
</evidence>
<accession>A0ABY7DRX2</accession>
<gene>
    <name evidence="5" type="ORF">MAR_023999</name>
</gene>
<dbReference type="Proteomes" id="UP001164746">
    <property type="component" value="Chromosome 3"/>
</dbReference>
<evidence type="ECO:0000259" key="4">
    <source>
        <dbReference type="Pfam" id="PF03160"/>
    </source>
</evidence>
<feature type="domain" description="Calx-beta" evidence="4">
    <location>
        <begin position="1"/>
        <end position="65"/>
    </location>
</feature>
<proteinExistence type="predicted"/>
<keyword evidence="1" id="KW-0732">Signal</keyword>
<keyword evidence="3" id="KW-0106">Calcium</keyword>
<reference evidence="5" key="1">
    <citation type="submission" date="2022-11" db="EMBL/GenBank/DDBJ databases">
        <title>Centuries of genome instability and evolution in soft-shell clam transmissible cancer (bioRxiv).</title>
        <authorList>
            <person name="Hart S.F.M."/>
            <person name="Yonemitsu M.A."/>
            <person name="Giersch R.M."/>
            <person name="Beal B.F."/>
            <person name="Arriagada G."/>
            <person name="Davis B.W."/>
            <person name="Ostrander E.A."/>
            <person name="Goff S.P."/>
            <person name="Metzger M.J."/>
        </authorList>
    </citation>
    <scope>NUCLEOTIDE SEQUENCE</scope>
    <source>
        <strain evidence="5">MELC-2E11</strain>
        <tissue evidence="5">Siphon/mantle</tissue>
    </source>
</reference>
<dbReference type="SUPFAM" id="SSF141072">
    <property type="entry name" value="CalX-like"/>
    <property type="match status" value="2"/>
</dbReference>
<dbReference type="InterPro" id="IPR051561">
    <property type="entry name" value="FRAS1_ECM"/>
</dbReference>
<dbReference type="PANTHER" id="PTHR45739:SF8">
    <property type="entry name" value="FRAS1-RELATED EXTRACELLULAR MATRIX PROTEIN 1"/>
    <property type="match status" value="1"/>
</dbReference>
<dbReference type="InterPro" id="IPR038081">
    <property type="entry name" value="CalX-like_sf"/>
</dbReference>
<evidence type="ECO:0000256" key="1">
    <source>
        <dbReference type="ARBA" id="ARBA00022729"/>
    </source>
</evidence>
<dbReference type="Gene3D" id="2.60.40.2030">
    <property type="match status" value="2"/>
</dbReference>
<evidence type="ECO:0000256" key="2">
    <source>
        <dbReference type="ARBA" id="ARBA00022737"/>
    </source>
</evidence>
<evidence type="ECO:0000313" key="6">
    <source>
        <dbReference type="Proteomes" id="UP001164746"/>
    </source>
</evidence>
<protein>
    <submittedName>
        <fullName evidence="5">FREM2-like protein</fullName>
    </submittedName>
</protein>
<keyword evidence="2" id="KW-0677">Repeat</keyword>
<evidence type="ECO:0000313" key="5">
    <source>
        <dbReference type="EMBL" id="WAQ99626.1"/>
    </source>
</evidence>